<proteinExistence type="predicted"/>
<evidence type="ECO:0000313" key="2">
    <source>
        <dbReference type="Proteomes" id="UP000657918"/>
    </source>
</evidence>
<evidence type="ECO:0000313" key="1">
    <source>
        <dbReference type="EMBL" id="KAF9677561.1"/>
    </source>
</evidence>
<protein>
    <submittedName>
        <fullName evidence="1">Uncharacterized protein</fullName>
    </submittedName>
</protein>
<comment type="caution">
    <text evidence="1">The sequence shown here is derived from an EMBL/GenBank/DDBJ whole genome shotgun (WGS) entry which is preliminary data.</text>
</comment>
<dbReference type="Proteomes" id="UP000657918">
    <property type="component" value="Chromosome 8"/>
</dbReference>
<dbReference type="OrthoDB" id="1863098at2759"/>
<dbReference type="EMBL" id="JADGMS010000008">
    <property type="protein sequence ID" value="KAF9677561.1"/>
    <property type="molecule type" value="Genomic_DNA"/>
</dbReference>
<reference evidence="1 2" key="1">
    <citation type="submission" date="2020-10" db="EMBL/GenBank/DDBJ databases">
        <title>Plant Genome Project.</title>
        <authorList>
            <person name="Zhang R.-G."/>
        </authorList>
    </citation>
    <scope>NUCLEOTIDE SEQUENCE [LARGE SCALE GENOMIC DNA]</scope>
    <source>
        <strain evidence="1">FAFU-HL-1</strain>
        <tissue evidence="1">Leaf</tissue>
    </source>
</reference>
<sequence length="159" mass="18495">MLSVMQVYTFQESDYEKEIEMMKTVTKEEYLASIRRRSSGFSRGISKYRGVARHHQNGRWEAREGDWKQVSLSWHLHLLKSSIFKELVEKNLNNLRHIDNNITGEAFHDGFSCIPRMGTSYDDSLLCLEQGGDTCTLLLCHIMKESFRDEAMSMPSRLP</sequence>
<gene>
    <name evidence="1" type="ORF">SADUNF_Sadunf08G0120600</name>
</gene>
<dbReference type="PANTHER" id="PTHR32467">
    <property type="entry name" value="AP2-LIKE ETHYLENE-RESPONSIVE TRANSCRIPTION FACTOR"/>
    <property type="match status" value="1"/>
</dbReference>
<organism evidence="1 2">
    <name type="scientific">Salix dunnii</name>
    <dbReference type="NCBI Taxonomy" id="1413687"/>
    <lineage>
        <taxon>Eukaryota</taxon>
        <taxon>Viridiplantae</taxon>
        <taxon>Streptophyta</taxon>
        <taxon>Embryophyta</taxon>
        <taxon>Tracheophyta</taxon>
        <taxon>Spermatophyta</taxon>
        <taxon>Magnoliopsida</taxon>
        <taxon>eudicotyledons</taxon>
        <taxon>Gunneridae</taxon>
        <taxon>Pentapetalae</taxon>
        <taxon>rosids</taxon>
        <taxon>fabids</taxon>
        <taxon>Malpighiales</taxon>
        <taxon>Salicaceae</taxon>
        <taxon>Saliceae</taxon>
        <taxon>Salix</taxon>
    </lineage>
</organism>
<accession>A0A835JZY1</accession>
<keyword evidence="2" id="KW-1185">Reference proteome</keyword>
<dbReference type="PANTHER" id="PTHR32467:SF242">
    <property type="entry name" value="AP2_ERF DOMAIN-CONTAINING PROTEIN"/>
    <property type="match status" value="1"/>
</dbReference>
<name>A0A835JZY1_9ROSI</name>
<dbReference type="AlphaFoldDB" id="A0A835JZY1"/>